<name>A0A3P3XZZ1_PLABS</name>
<feature type="region of interest" description="Disordered" evidence="5">
    <location>
        <begin position="596"/>
        <end position="651"/>
    </location>
</feature>
<dbReference type="PROSITE" id="PS00411">
    <property type="entry name" value="KINESIN_MOTOR_1"/>
    <property type="match status" value="1"/>
</dbReference>
<dbReference type="InterPro" id="IPR027640">
    <property type="entry name" value="Kinesin-like_fam"/>
</dbReference>
<gene>
    <name evidence="7" type="ORF">PLBR_LOCUS654</name>
</gene>
<evidence type="ECO:0000256" key="5">
    <source>
        <dbReference type="SAM" id="MobiDB-lite"/>
    </source>
</evidence>
<dbReference type="SUPFAM" id="SSF52540">
    <property type="entry name" value="P-loop containing nucleoside triphosphate hydrolases"/>
    <property type="match status" value="1"/>
</dbReference>
<dbReference type="AlphaFoldDB" id="A0A3P3XZZ1"/>
<comment type="similarity">
    <text evidence="3 4">Belongs to the TRAFAC class myosin-kinesin ATPase superfamily. Kinesin family.</text>
</comment>
<keyword evidence="4" id="KW-0493">Microtubule</keyword>
<evidence type="ECO:0000313" key="7">
    <source>
        <dbReference type="EMBL" id="SPQ93439.1"/>
    </source>
</evidence>
<feature type="region of interest" description="Disordered" evidence="5">
    <location>
        <begin position="1"/>
        <end position="21"/>
    </location>
</feature>
<proteinExistence type="inferred from homology"/>
<dbReference type="InterPro" id="IPR001752">
    <property type="entry name" value="Kinesin_motor_dom"/>
</dbReference>
<organism evidence="7 8">
    <name type="scientific">Plasmodiophora brassicae</name>
    <name type="common">Clubroot disease agent</name>
    <dbReference type="NCBI Taxonomy" id="37360"/>
    <lineage>
        <taxon>Eukaryota</taxon>
        <taxon>Sar</taxon>
        <taxon>Rhizaria</taxon>
        <taxon>Endomyxa</taxon>
        <taxon>Phytomyxea</taxon>
        <taxon>Plasmodiophorida</taxon>
        <taxon>Plasmodiophoridae</taxon>
        <taxon>Plasmodiophora</taxon>
    </lineage>
</organism>
<sequence>MQQPAGDAAPKRKRSMGETSTCPQTALAMALHRVYNTKLLERDRQIEKLQGELRAVKDHARSLEVQVQQLSGAGGADPHGLPAAHATTDTALRSAIDDIASASTALLASIQEDNNGLATSLTSRIAALKTLLTGRSSARPDVVARLGKSHLCNHITMLRNGIRDVQRRVQCELSQFGNDFVQQMESLRQEDAKLRASLASELDRCRKLNNDIIDLRGNIRVLVRLRPPLSDDQEPVVACLDQRTVTLEGCRSYEFDHVFGSRSTQLDVWKEFHPLIQSCVEGYHVTVMSYGQTGSGKTYTMSGDPRTSTVGLIQRAIICLFDEITKHSDVSERFSVSASFVEIYNDTLRDLLGGSAETSSLRIRGDNENIHVAGLSRHRVSTPDEVLVLCDRAAAARQTSSTALNQRSSRSHSIVMLQLEKGGVQHARLTLVDLAGSERVARSEVTGSQLKEAGAINRSLSALGNVMSALYSRSVQRRKGASAATASIFVPYRNSALTHLLQESLSGDGRTVMLCHLSPDAADLPESVCTAKFAHRVRKVELGELGQSSQNGTVATLRKQISSLETNHAASIQRANMLQAKLDETLRLMASKPTTRTVGTVTPPFRDPPQSSVDRPLQASTSAKTVVERNANSTATTPRRVAVRSSSAHIPGTARRLKNAFGAQTVAMAGRVRQRKENVRSGWNY</sequence>
<dbReference type="GO" id="GO:0003777">
    <property type="term" value="F:microtubule motor activity"/>
    <property type="evidence" value="ECO:0007669"/>
    <property type="project" value="InterPro"/>
</dbReference>
<geneLocation type="mitochondrion" evidence="7"/>
<dbReference type="GO" id="GO:0005874">
    <property type="term" value="C:microtubule"/>
    <property type="evidence" value="ECO:0007669"/>
    <property type="project" value="UniProtKB-KW"/>
</dbReference>
<dbReference type="PANTHER" id="PTHR47972:SF28">
    <property type="entry name" value="KINESIN-LIKE PROTEIN KLP-3"/>
    <property type="match status" value="1"/>
</dbReference>
<dbReference type="PRINTS" id="PR00380">
    <property type="entry name" value="KINESINHEAVY"/>
</dbReference>
<feature type="compositionally biased region" description="Polar residues" evidence="5">
    <location>
        <begin position="609"/>
        <end position="637"/>
    </location>
</feature>
<dbReference type="EMBL" id="OVEO01000001">
    <property type="protein sequence ID" value="SPQ93439.1"/>
    <property type="molecule type" value="Genomic_DNA"/>
</dbReference>
<evidence type="ECO:0000256" key="1">
    <source>
        <dbReference type="ARBA" id="ARBA00022741"/>
    </source>
</evidence>
<dbReference type="SMART" id="SM00129">
    <property type="entry name" value="KISc"/>
    <property type="match status" value="1"/>
</dbReference>
<evidence type="ECO:0000256" key="3">
    <source>
        <dbReference type="PROSITE-ProRule" id="PRU00283"/>
    </source>
</evidence>
<dbReference type="Pfam" id="PF00225">
    <property type="entry name" value="Kinesin"/>
    <property type="match status" value="1"/>
</dbReference>
<keyword evidence="3 4" id="KW-0505">Motor protein</keyword>
<evidence type="ECO:0000259" key="6">
    <source>
        <dbReference type="PROSITE" id="PS50067"/>
    </source>
</evidence>
<evidence type="ECO:0000256" key="4">
    <source>
        <dbReference type="RuleBase" id="RU000394"/>
    </source>
</evidence>
<dbReference type="GO" id="GO:0005524">
    <property type="term" value="F:ATP binding"/>
    <property type="evidence" value="ECO:0007669"/>
    <property type="project" value="UniProtKB-UniRule"/>
</dbReference>
<evidence type="ECO:0000313" key="8">
    <source>
        <dbReference type="Proteomes" id="UP000290189"/>
    </source>
</evidence>
<dbReference type="GO" id="GO:0008017">
    <property type="term" value="F:microtubule binding"/>
    <property type="evidence" value="ECO:0007669"/>
    <property type="project" value="InterPro"/>
</dbReference>
<dbReference type="PANTHER" id="PTHR47972">
    <property type="entry name" value="KINESIN-LIKE PROTEIN KLP-3"/>
    <property type="match status" value="1"/>
</dbReference>
<keyword evidence="2 3" id="KW-0067">ATP-binding</keyword>
<dbReference type="Proteomes" id="UP000290189">
    <property type="component" value="Unassembled WGS sequence"/>
</dbReference>
<dbReference type="InterPro" id="IPR019821">
    <property type="entry name" value="Kinesin_motor_CS"/>
</dbReference>
<dbReference type="InterPro" id="IPR027417">
    <property type="entry name" value="P-loop_NTPase"/>
</dbReference>
<dbReference type="GO" id="GO:0007018">
    <property type="term" value="P:microtubule-based movement"/>
    <property type="evidence" value="ECO:0007669"/>
    <property type="project" value="InterPro"/>
</dbReference>
<protein>
    <recommendedName>
        <fullName evidence="4">Kinesin-like protein</fullName>
    </recommendedName>
</protein>
<evidence type="ECO:0000256" key="2">
    <source>
        <dbReference type="ARBA" id="ARBA00022840"/>
    </source>
</evidence>
<keyword evidence="7" id="KW-0496">Mitochondrion</keyword>
<reference evidence="7 8" key="1">
    <citation type="submission" date="2018-03" db="EMBL/GenBank/DDBJ databases">
        <authorList>
            <person name="Fogelqvist J."/>
        </authorList>
    </citation>
    <scope>NUCLEOTIDE SEQUENCE [LARGE SCALE GENOMIC DNA]</scope>
</reference>
<keyword evidence="1 3" id="KW-0547">Nucleotide-binding</keyword>
<feature type="domain" description="Kinesin motor" evidence="6">
    <location>
        <begin position="218"/>
        <end position="540"/>
    </location>
</feature>
<dbReference type="Gene3D" id="3.40.850.10">
    <property type="entry name" value="Kinesin motor domain"/>
    <property type="match status" value="1"/>
</dbReference>
<dbReference type="InterPro" id="IPR036961">
    <property type="entry name" value="Kinesin_motor_dom_sf"/>
</dbReference>
<dbReference type="PROSITE" id="PS50067">
    <property type="entry name" value="KINESIN_MOTOR_2"/>
    <property type="match status" value="1"/>
</dbReference>
<accession>A0A3P3XZZ1</accession>
<feature type="binding site" evidence="3">
    <location>
        <begin position="291"/>
        <end position="298"/>
    </location>
    <ligand>
        <name>ATP</name>
        <dbReference type="ChEBI" id="CHEBI:30616"/>
    </ligand>
</feature>